<dbReference type="InterPro" id="IPR036366">
    <property type="entry name" value="PGBDSf"/>
</dbReference>
<protein>
    <submittedName>
        <fullName evidence="4">AAA family ATPase</fullName>
    </submittedName>
</protein>
<dbReference type="Proteomes" id="UP000319732">
    <property type="component" value="Unassembled WGS sequence"/>
</dbReference>
<keyword evidence="2" id="KW-0472">Membrane</keyword>
<keyword evidence="5" id="KW-1185">Reference proteome</keyword>
<dbReference type="InterPro" id="IPR027417">
    <property type="entry name" value="P-loop_NTPase"/>
</dbReference>
<accession>A0A545SLZ6</accession>
<dbReference type="InterPro" id="IPR002477">
    <property type="entry name" value="Peptidoglycan-bd-like"/>
</dbReference>
<feature type="domain" description="AAA+ ATPase" evidence="3">
    <location>
        <begin position="42"/>
        <end position="195"/>
    </location>
</feature>
<gene>
    <name evidence="4" type="ORF">FKG94_27760</name>
</gene>
<dbReference type="InterPro" id="IPR003593">
    <property type="entry name" value="AAA+_ATPase"/>
</dbReference>
<sequence length="593" mass="64648">MYCRYFGLQEPPFSIAPNPRYLFMSERHREALAHLLYGVGVGGGFVLLTGEVGTGKTTVSRCLLEQLPDNTDVAFILNPYLDAAELLATLCEELGIDTDGSSSLKELNERLYQFLLENHAKGRNTVLLIDEAQHLQYEVLETIRLLTNLETNTKKLLQIIFVGQPELQALLAKPSLRQLAQRITARFHIDPLNLAETEAYIAHRLRVAGLPANQQPFSLGIIKSIYSISGGIPRIINVLCDRMLLGTYSQGKTVVDRGTLKQAALEVMGKDPDKVEIKPLLLPVAAACVLIVGIAGLAWWQWPLTATPAAPPVAASAPAEPIAGSGFEPGPEPRSNARPEPQMASPSAPPPASTAANATPSSPATPAPVAVTLPPSPAVATIDTDPATYLYTSEEEALNQLLLALGVAQYPAQAPCADIVARGWRCERQTVKSWREFREINRPAVLALRSRDTEETQYAALVGIERSRANISFDGESALLPLTSLGESWDGEFLFIWRPPEDFRRPISLGDSSSTVEWLAITFARMDGGVGVWSGEEFDSHLSERVKQFQRRNNIDADGIVGIKTLLKLNDQLGIDKTLDKRALAHNGSNEKG</sequence>
<evidence type="ECO:0000313" key="5">
    <source>
        <dbReference type="Proteomes" id="UP000319732"/>
    </source>
</evidence>
<name>A0A545SLZ6_9GAMM</name>
<dbReference type="CDD" id="cd00009">
    <property type="entry name" value="AAA"/>
    <property type="match status" value="1"/>
</dbReference>
<evidence type="ECO:0000313" key="4">
    <source>
        <dbReference type="EMBL" id="TQV65992.1"/>
    </source>
</evidence>
<dbReference type="Gene3D" id="3.90.70.10">
    <property type="entry name" value="Cysteine proteinases"/>
    <property type="match status" value="1"/>
</dbReference>
<dbReference type="SUPFAM" id="SSF47090">
    <property type="entry name" value="PGBD-like"/>
    <property type="match status" value="1"/>
</dbReference>
<dbReference type="OrthoDB" id="9780149at2"/>
<keyword evidence="2" id="KW-0812">Transmembrane</keyword>
<dbReference type="InterPro" id="IPR049945">
    <property type="entry name" value="AAA_22"/>
</dbReference>
<dbReference type="Pfam" id="PF13401">
    <property type="entry name" value="AAA_22"/>
    <property type="match status" value="1"/>
</dbReference>
<evidence type="ECO:0000256" key="1">
    <source>
        <dbReference type="SAM" id="MobiDB-lite"/>
    </source>
</evidence>
<dbReference type="SMART" id="SM00382">
    <property type="entry name" value="AAA"/>
    <property type="match status" value="1"/>
</dbReference>
<evidence type="ECO:0000256" key="2">
    <source>
        <dbReference type="SAM" id="Phobius"/>
    </source>
</evidence>
<dbReference type="PANTHER" id="PTHR35894:SF1">
    <property type="entry name" value="PHOSPHORIBULOKINASE _ URIDINE KINASE FAMILY"/>
    <property type="match status" value="1"/>
</dbReference>
<organism evidence="4 5">
    <name type="scientific">Exilibacterium tricleocarpae</name>
    <dbReference type="NCBI Taxonomy" id="2591008"/>
    <lineage>
        <taxon>Bacteria</taxon>
        <taxon>Pseudomonadati</taxon>
        <taxon>Pseudomonadota</taxon>
        <taxon>Gammaproteobacteria</taxon>
        <taxon>Cellvibrionales</taxon>
        <taxon>Cellvibrionaceae</taxon>
        <taxon>Exilibacterium</taxon>
    </lineage>
</organism>
<dbReference type="EMBL" id="VHSG01000045">
    <property type="protein sequence ID" value="TQV65992.1"/>
    <property type="molecule type" value="Genomic_DNA"/>
</dbReference>
<dbReference type="Gene3D" id="3.40.50.300">
    <property type="entry name" value="P-loop containing nucleotide triphosphate hydrolases"/>
    <property type="match status" value="1"/>
</dbReference>
<evidence type="ECO:0000259" key="3">
    <source>
        <dbReference type="SMART" id="SM00382"/>
    </source>
</evidence>
<dbReference type="SUPFAM" id="SSF52540">
    <property type="entry name" value="P-loop containing nucleoside triphosphate hydrolases"/>
    <property type="match status" value="1"/>
</dbReference>
<dbReference type="PANTHER" id="PTHR35894">
    <property type="entry name" value="GENERAL SECRETION PATHWAY PROTEIN A-RELATED"/>
    <property type="match status" value="1"/>
</dbReference>
<dbReference type="Pfam" id="PF01471">
    <property type="entry name" value="PG_binding_1"/>
    <property type="match status" value="1"/>
</dbReference>
<dbReference type="InterPro" id="IPR036365">
    <property type="entry name" value="PGBD-like_sf"/>
</dbReference>
<dbReference type="RefSeq" id="WP_142930218.1">
    <property type="nucleotide sequence ID" value="NZ_ML660120.1"/>
</dbReference>
<proteinExistence type="predicted"/>
<dbReference type="AlphaFoldDB" id="A0A545SLZ6"/>
<reference evidence="4 5" key="1">
    <citation type="submission" date="2019-06" db="EMBL/GenBank/DDBJ databases">
        <title>Whole genome sequence for Cellvibrionaceae sp. R142.</title>
        <authorList>
            <person name="Wang G."/>
        </authorList>
    </citation>
    <scope>NUCLEOTIDE SEQUENCE [LARGE SCALE GENOMIC DNA]</scope>
    <source>
        <strain evidence="4 5">R142</strain>
    </source>
</reference>
<dbReference type="InterPro" id="IPR052026">
    <property type="entry name" value="ExeA_AAA_ATPase_DNA-bind"/>
</dbReference>
<feature type="transmembrane region" description="Helical" evidence="2">
    <location>
        <begin position="280"/>
        <end position="302"/>
    </location>
</feature>
<dbReference type="Gene3D" id="1.10.101.10">
    <property type="entry name" value="PGBD-like superfamily/PGBD"/>
    <property type="match status" value="1"/>
</dbReference>
<feature type="region of interest" description="Disordered" evidence="1">
    <location>
        <begin position="313"/>
        <end position="370"/>
    </location>
</feature>
<keyword evidence="2" id="KW-1133">Transmembrane helix</keyword>
<comment type="caution">
    <text evidence="4">The sequence shown here is derived from an EMBL/GenBank/DDBJ whole genome shotgun (WGS) entry which is preliminary data.</text>
</comment>
<feature type="compositionally biased region" description="Low complexity" evidence="1">
    <location>
        <begin position="353"/>
        <end position="370"/>
    </location>
</feature>
<feature type="compositionally biased region" description="Low complexity" evidence="1">
    <location>
        <begin position="313"/>
        <end position="323"/>
    </location>
</feature>
<dbReference type="GO" id="GO:0016887">
    <property type="term" value="F:ATP hydrolysis activity"/>
    <property type="evidence" value="ECO:0007669"/>
    <property type="project" value="InterPro"/>
</dbReference>